<dbReference type="GO" id="GO:0004813">
    <property type="term" value="F:alanine-tRNA ligase activity"/>
    <property type="evidence" value="ECO:0007669"/>
    <property type="project" value="UniProtKB-UniRule"/>
</dbReference>
<dbReference type="Gene3D" id="3.10.310.40">
    <property type="match status" value="1"/>
</dbReference>
<comment type="subcellular location">
    <subcellularLocation>
        <location evidence="1 12">Cytoplasm</location>
    </subcellularLocation>
</comment>
<dbReference type="FunFam" id="2.40.30.130:FF:000001">
    <property type="entry name" value="Alanine--tRNA ligase"/>
    <property type="match status" value="1"/>
</dbReference>
<comment type="cofactor">
    <cofactor evidence="12">
        <name>Zn(2+)</name>
        <dbReference type="ChEBI" id="CHEBI:29105"/>
    </cofactor>
    <text evidence="12">Binds 1 zinc ion per subunit.</text>
</comment>
<dbReference type="Gene3D" id="3.30.980.10">
    <property type="entry name" value="Threonyl-trna Synthetase, Chain A, domain 2"/>
    <property type="match status" value="1"/>
</dbReference>
<dbReference type="GO" id="GO:0045892">
    <property type="term" value="P:negative regulation of DNA-templated transcription"/>
    <property type="evidence" value="ECO:0007669"/>
    <property type="project" value="TreeGrafter"/>
</dbReference>
<evidence type="ECO:0000313" key="14">
    <source>
        <dbReference type="Proteomes" id="UP000502533"/>
    </source>
</evidence>
<evidence type="ECO:0000256" key="7">
    <source>
        <dbReference type="ARBA" id="ARBA00022833"/>
    </source>
</evidence>
<keyword evidence="4 12" id="KW-0436">Ligase</keyword>
<evidence type="ECO:0000256" key="6">
    <source>
        <dbReference type="ARBA" id="ARBA00022741"/>
    </source>
</evidence>
<dbReference type="Pfam" id="PF02272">
    <property type="entry name" value="DHHA1"/>
    <property type="match status" value="1"/>
</dbReference>
<feature type="binding site" evidence="12">
    <location>
        <position position="564"/>
    </location>
    <ligand>
        <name>Zn(2+)</name>
        <dbReference type="ChEBI" id="CHEBI:29105"/>
    </ligand>
</feature>
<dbReference type="PRINTS" id="PR00980">
    <property type="entry name" value="TRNASYNTHALA"/>
</dbReference>
<dbReference type="InterPro" id="IPR018163">
    <property type="entry name" value="Thr/Ala-tRNA-synth_IIc_edit"/>
</dbReference>
<comment type="domain">
    <text evidence="12">Consists of three domains; the N-terminal catalytic domain, the editing domain and the C-terminal C-Ala domain. The editing domain removes incorrectly charged amino acids, while the C-Ala domain, along with tRNA(Ala), serves as a bridge to cooperatively bring together the editing and aminoacylation centers thus stimulating deacylation of misacylated tRNAs.</text>
</comment>
<evidence type="ECO:0000256" key="4">
    <source>
        <dbReference type="ARBA" id="ARBA00022598"/>
    </source>
</evidence>
<dbReference type="InterPro" id="IPR009000">
    <property type="entry name" value="Transl_B-barrel_sf"/>
</dbReference>
<dbReference type="InterPro" id="IPR023033">
    <property type="entry name" value="Ala_tRNA_ligase_euk/bac"/>
</dbReference>
<dbReference type="GO" id="GO:0005829">
    <property type="term" value="C:cytosol"/>
    <property type="evidence" value="ECO:0007669"/>
    <property type="project" value="TreeGrafter"/>
</dbReference>
<dbReference type="PANTHER" id="PTHR11777">
    <property type="entry name" value="ALANYL-TRNA SYNTHETASE"/>
    <property type="match status" value="1"/>
</dbReference>
<feature type="binding site" evidence="12">
    <location>
        <position position="677"/>
    </location>
    <ligand>
        <name>Zn(2+)</name>
        <dbReference type="ChEBI" id="CHEBI:29105"/>
    </ligand>
</feature>
<dbReference type="Pfam" id="PF01411">
    <property type="entry name" value="tRNA-synt_2c"/>
    <property type="match status" value="1"/>
</dbReference>
<dbReference type="InterPro" id="IPR002318">
    <property type="entry name" value="Ala-tRNA-lgiase_IIc"/>
</dbReference>
<dbReference type="NCBIfam" id="TIGR00344">
    <property type="entry name" value="alaS"/>
    <property type="match status" value="1"/>
</dbReference>
<dbReference type="SUPFAM" id="SSF55681">
    <property type="entry name" value="Class II aaRS and biotin synthetases"/>
    <property type="match status" value="1"/>
</dbReference>
<dbReference type="HAMAP" id="MF_00036_B">
    <property type="entry name" value="Ala_tRNA_synth_B"/>
    <property type="match status" value="1"/>
</dbReference>
<proteinExistence type="inferred from homology"/>
<dbReference type="GO" id="GO:0008270">
    <property type="term" value="F:zinc ion binding"/>
    <property type="evidence" value="ECO:0007669"/>
    <property type="project" value="UniProtKB-UniRule"/>
</dbReference>
<evidence type="ECO:0000256" key="10">
    <source>
        <dbReference type="ARBA" id="ARBA00022917"/>
    </source>
</evidence>
<feature type="binding site" evidence="12">
    <location>
        <position position="568"/>
    </location>
    <ligand>
        <name>Zn(2+)</name>
        <dbReference type="ChEBI" id="CHEBI:29105"/>
    </ligand>
</feature>
<keyword evidence="14" id="KW-1185">Reference proteome</keyword>
<keyword evidence="12" id="KW-0963">Cytoplasm</keyword>
<dbReference type="Gene3D" id="6.10.250.550">
    <property type="match status" value="1"/>
</dbReference>
<dbReference type="KEGG" id="kre:GWK63_03370"/>
<name>A0A181C818_9PROT</name>
<keyword evidence="9 12" id="KW-0694">RNA-binding</keyword>
<evidence type="ECO:0000256" key="12">
    <source>
        <dbReference type="HAMAP-Rule" id="MF_00036"/>
    </source>
</evidence>
<dbReference type="InterPro" id="IPR012947">
    <property type="entry name" value="tRNA_SAD"/>
</dbReference>
<dbReference type="Gene3D" id="3.30.54.20">
    <property type="match status" value="1"/>
</dbReference>
<comment type="similarity">
    <text evidence="2 12">Belongs to the class-II aminoacyl-tRNA synthetase family.</text>
</comment>
<keyword evidence="6 12" id="KW-0547">Nucleotide-binding</keyword>
<comment type="catalytic activity">
    <reaction evidence="12">
        <text>tRNA(Ala) + L-alanine + ATP = L-alanyl-tRNA(Ala) + AMP + diphosphate</text>
        <dbReference type="Rhea" id="RHEA:12540"/>
        <dbReference type="Rhea" id="RHEA-COMP:9657"/>
        <dbReference type="Rhea" id="RHEA-COMP:9923"/>
        <dbReference type="ChEBI" id="CHEBI:30616"/>
        <dbReference type="ChEBI" id="CHEBI:33019"/>
        <dbReference type="ChEBI" id="CHEBI:57972"/>
        <dbReference type="ChEBI" id="CHEBI:78442"/>
        <dbReference type="ChEBI" id="CHEBI:78497"/>
        <dbReference type="ChEBI" id="CHEBI:456215"/>
        <dbReference type="EC" id="6.1.1.7"/>
    </reaction>
</comment>
<dbReference type="PANTHER" id="PTHR11777:SF9">
    <property type="entry name" value="ALANINE--TRNA LIGASE, CYTOPLASMIC"/>
    <property type="match status" value="1"/>
</dbReference>
<dbReference type="InterPro" id="IPR003156">
    <property type="entry name" value="DHHA1_dom"/>
</dbReference>
<dbReference type="SUPFAM" id="SSF55186">
    <property type="entry name" value="ThrRS/AlaRS common domain"/>
    <property type="match status" value="1"/>
</dbReference>
<sequence length="883" mass="95455">MPTTNDIRATFLDYFAGNGHQIVPSSSLVPHNDPTLLFTNAGMVQFKNVFTGQETRPYSRATTAQKVVRAGGKHNDLDNVGYTARHHTFFEMMGNFSFGDYFKAEAIELAWKLVTGTFGLPKEKLLTTVYADDEEAASLWRRIAGLSDDRIIRIPTSDNFWRMGDTGPCGPCSEIFYDHGPEVAGGPPGSPDEDGDRFTEIWNLVFMQYFENPPGTRSPLPRPSIDTGLGLERFAAILQGKRDNYDTDTFRALILASAEVTGQDPDGPFNASHRVVADHLRSTSFLIADGVLPSKDGRGYVLRRIMRRAMRHLHMMGTTEPTFYKLVPALIRQMGEAYPELVHARALIEGTMKGEEERFKAMLDRGLSLLADETERLGDGAPLPGDVAFKLYDTFGFPLDLTQDALRGSSHNVDVAGFNAAMEVQRKRARAAWSGSGDSATETVWFEARDTFGATEFLGYTTETSDAEVQTVIVDNAQVESAGPGTKVALLLNQTPFYGESGGQVGDTGTITAPGLHIAITDTQKKLGDLLVHYGTVIEGTVKPGMAVTAQVDHDRRSAIRAHHSATHLLHEAMRRRLGAHVTQKGSLNAPDRLRFDVSQPRPITPEELADIEAEVNARIRENTDVTTRHMTPEEAIEQGAMALFGEKYGDEVRVVSMGGPEEGRAGWSIELCGGTHVRRTGDIGLFRITSESGVSSGVRRIEAVTGLAAQNATIATEERLNQIAAMLRVPPAETPERLAVLLEERKVMERQISDLQRKLASGSQAAASIVDVGGIKLDARNVGELPAKELKPLADSLRKEIGSGVIVLISTADGKGSIVVAATPDLGEKVDAVALVRAASTAMGGKGGGGRRDMAQAGGPDTTRVEAALEAVRAALQQGNAS</sequence>
<dbReference type="EMBL" id="CP050139">
    <property type="protein sequence ID" value="QIP34656.1"/>
    <property type="molecule type" value="Genomic_DNA"/>
</dbReference>
<dbReference type="Proteomes" id="UP000502533">
    <property type="component" value="Chromosome"/>
</dbReference>
<dbReference type="GO" id="GO:0006419">
    <property type="term" value="P:alanyl-tRNA aminoacylation"/>
    <property type="evidence" value="ECO:0007669"/>
    <property type="project" value="UniProtKB-UniRule"/>
</dbReference>
<dbReference type="AlphaFoldDB" id="A0A181C818"/>
<dbReference type="FunFam" id="3.10.310.40:FF:000001">
    <property type="entry name" value="Alanine--tRNA ligase"/>
    <property type="match status" value="1"/>
</dbReference>
<dbReference type="EC" id="6.1.1.7" evidence="12"/>
<dbReference type="InterPro" id="IPR018164">
    <property type="entry name" value="Ala-tRNA-synth_IIc_N"/>
</dbReference>
<comment type="function">
    <text evidence="12">Catalyzes the attachment of alanine to tRNA(Ala) in a two-step reaction: alanine is first activated by ATP to form Ala-AMP and then transferred to the acceptor end of tRNA(Ala). Also edits incorrectly charged Ser-tRNA(Ala) and Gly-tRNA(Ala) via its editing domain.</text>
</comment>
<evidence type="ECO:0000256" key="3">
    <source>
        <dbReference type="ARBA" id="ARBA00022555"/>
    </source>
</evidence>
<dbReference type="SUPFAM" id="SSF101353">
    <property type="entry name" value="Putative anticodon-binding domain of alanyl-tRNA synthetase (AlaRS)"/>
    <property type="match status" value="1"/>
</dbReference>
<dbReference type="GO" id="GO:0005524">
    <property type="term" value="F:ATP binding"/>
    <property type="evidence" value="ECO:0007669"/>
    <property type="project" value="UniProtKB-UniRule"/>
</dbReference>
<evidence type="ECO:0000256" key="2">
    <source>
        <dbReference type="ARBA" id="ARBA00008226"/>
    </source>
</evidence>
<dbReference type="SUPFAM" id="SSF50447">
    <property type="entry name" value="Translation proteins"/>
    <property type="match status" value="1"/>
</dbReference>
<keyword evidence="11 12" id="KW-0030">Aminoacyl-tRNA synthetase</keyword>
<dbReference type="Pfam" id="PF07973">
    <property type="entry name" value="tRNA_SAD"/>
    <property type="match status" value="1"/>
</dbReference>
<dbReference type="InterPro" id="IPR018165">
    <property type="entry name" value="Ala-tRNA-synth_IIc_core"/>
</dbReference>
<dbReference type="FunFam" id="3.30.930.10:FF:000004">
    <property type="entry name" value="Alanine--tRNA ligase"/>
    <property type="match status" value="1"/>
</dbReference>
<dbReference type="Gene3D" id="2.40.30.130">
    <property type="match status" value="1"/>
</dbReference>
<reference evidence="13 14" key="1">
    <citation type="submission" date="2020-03" db="EMBL/GenBank/DDBJ databases">
        <title>Isolation of cellulose-producing strains, genome characterization and application of the synthesized cellulose films as an economical and sustainable material for piezoelectric sensor construction.</title>
        <authorList>
            <person name="Mangayil R.K."/>
        </authorList>
    </citation>
    <scope>NUCLEOTIDE SEQUENCE [LARGE SCALE GENOMIC DNA]</scope>
    <source>
        <strain evidence="13 14">ENS 9a1a</strain>
    </source>
</reference>
<keyword evidence="7 12" id="KW-0862">Zinc</keyword>
<evidence type="ECO:0000256" key="1">
    <source>
        <dbReference type="ARBA" id="ARBA00004496"/>
    </source>
</evidence>
<dbReference type="GeneID" id="85021187"/>
<accession>A0A181C818</accession>
<dbReference type="FunFam" id="3.30.54.20:FF:000001">
    <property type="entry name" value="Alanine--tRNA ligase"/>
    <property type="match status" value="1"/>
</dbReference>
<keyword evidence="10 12" id="KW-0648">Protein biosynthesis</keyword>
<dbReference type="SMART" id="SM00863">
    <property type="entry name" value="tRNA_SAD"/>
    <property type="match status" value="1"/>
</dbReference>
<keyword evidence="8 12" id="KW-0067">ATP-binding</keyword>
<feature type="binding site" evidence="12">
    <location>
        <position position="673"/>
    </location>
    <ligand>
        <name>Zn(2+)</name>
        <dbReference type="ChEBI" id="CHEBI:29105"/>
    </ligand>
</feature>
<keyword evidence="3 12" id="KW-0820">tRNA-binding</keyword>
<evidence type="ECO:0000256" key="11">
    <source>
        <dbReference type="ARBA" id="ARBA00023146"/>
    </source>
</evidence>
<dbReference type="GO" id="GO:0000049">
    <property type="term" value="F:tRNA binding"/>
    <property type="evidence" value="ECO:0007669"/>
    <property type="project" value="UniProtKB-KW"/>
</dbReference>
<dbReference type="RefSeq" id="WP_039999329.1">
    <property type="nucleotide sequence ID" value="NZ_CALMTF010000129.1"/>
</dbReference>
<dbReference type="CDD" id="cd00673">
    <property type="entry name" value="AlaRS_core"/>
    <property type="match status" value="1"/>
</dbReference>
<dbReference type="InterPro" id="IPR050058">
    <property type="entry name" value="Ala-tRNA_ligase"/>
</dbReference>
<gene>
    <name evidence="12 13" type="primary">alaS</name>
    <name evidence="13" type="ORF">GWK63_03370</name>
</gene>
<keyword evidence="5 12" id="KW-0479">Metal-binding</keyword>
<dbReference type="PROSITE" id="PS50860">
    <property type="entry name" value="AA_TRNA_LIGASE_II_ALA"/>
    <property type="match status" value="1"/>
</dbReference>
<dbReference type="InterPro" id="IPR018162">
    <property type="entry name" value="Ala-tRNA-ligase_IIc_anticod-bd"/>
</dbReference>
<evidence type="ECO:0000256" key="5">
    <source>
        <dbReference type="ARBA" id="ARBA00022723"/>
    </source>
</evidence>
<dbReference type="FunFam" id="3.30.980.10:FF:000004">
    <property type="entry name" value="Alanine--tRNA ligase, cytoplasmic"/>
    <property type="match status" value="1"/>
</dbReference>
<dbReference type="Gene3D" id="3.30.930.10">
    <property type="entry name" value="Bira Bifunctional Protein, Domain 2"/>
    <property type="match status" value="1"/>
</dbReference>
<organism evidence="13 14">
    <name type="scientific">Komagataeibacter rhaeticus</name>
    <dbReference type="NCBI Taxonomy" id="215221"/>
    <lineage>
        <taxon>Bacteria</taxon>
        <taxon>Pseudomonadati</taxon>
        <taxon>Pseudomonadota</taxon>
        <taxon>Alphaproteobacteria</taxon>
        <taxon>Acetobacterales</taxon>
        <taxon>Acetobacteraceae</taxon>
        <taxon>Komagataeibacter</taxon>
    </lineage>
</organism>
<protein>
    <recommendedName>
        <fullName evidence="12">Alanine--tRNA ligase</fullName>
        <ecNumber evidence="12">6.1.1.7</ecNumber>
    </recommendedName>
    <alternativeName>
        <fullName evidence="12">Alanyl-tRNA synthetase</fullName>
        <shortName evidence="12">AlaRS</shortName>
    </alternativeName>
</protein>
<evidence type="ECO:0000256" key="8">
    <source>
        <dbReference type="ARBA" id="ARBA00022840"/>
    </source>
</evidence>
<dbReference type="GO" id="GO:0002161">
    <property type="term" value="F:aminoacyl-tRNA deacylase activity"/>
    <property type="evidence" value="ECO:0007669"/>
    <property type="project" value="TreeGrafter"/>
</dbReference>
<dbReference type="InterPro" id="IPR045864">
    <property type="entry name" value="aa-tRNA-synth_II/BPL/LPL"/>
</dbReference>
<evidence type="ECO:0000256" key="9">
    <source>
        <dbReference type="ARBA" id="ARBA00022884"/>
    </source>
</evidence>
<evidence type="ECO:0000313" key="13">
    <source>
        <dbReference type="EMBL" id="QIP34656.1"/>
    </source>
</evidence>